<accession>A0AA88J7A4</accession>
<dbReference type="InterPro" id="IPR021109">
    <property type="entry name" value="Peptidase_aspartic_dom_sf"/>
</dbReference>
<dbReference type="Gene3D" id="2.40.70.10">
    <property type="entry name" value="Acid Proteases"/>
    <property type="match status" value="1"/>
</dbReference>
<evidence type="ECO:0000256" key="1">
    <source>
        <dbReference type="SAM" id="MobiDB-lite"/>
    </source>
</evidence>
<proteinExistence type="predicted"/>
<sequence>MTKHVPKICRQSSAPITFTDKEADRLLHPHNDALVGEIRVADNVIRRVLIDNGSSADVLFMNAFSRLKIGGAVLMPIQTPLYGFAGECVRAAGTINLPIAIGDGPERVTRMVEFIVVDRPSAYNVILGRPTLNAIKAVVSTYHLAMKFSTQGGIGVFRGNQEGARKCYVEAVNRVGQRTAPPITITVIFRIEEIEAPSGEVERFSRAPTRNGRARSGHVKSALAELLRSTDPRVRSAGRAPTRNGRARSGHVKSALAELLRSTDPRVRSAGRNGQARSGLKKEHNIR</sequence>
<dbReference type="Proteomes" id="UP001187192">
    <property type="component" value="Unassembled WGS sequence"/>
</dbReference>
<dbReference type="EMBL" id="BTGU01000401">
    <property type="protein sequence ID" value="GMN67068.1"/>
    <property type="molecule type" value="Genomic_DNA"/>
</dbReference>
<evidence type="ECO:0000313" key="4">
    <source>
        <dbReference type="Proteomes" id="UP001187192"/>
    </source>
</evidence>
<name>A0AA88J7A4_FICCA</name>
<evidence type="ECO:0000313" key="2">
    <source>
        <dbReference type="EMBL" id="GMN67059.1"/>
    </source>
</evidence>
<keyword evidence="4" id="KW-1185">Reference proteome</keyword>
<dbReference type="EMBL" id="BTGU01000400">
    <property type="protein sequence ID" value="GMN67059.1"/>
    <property type="molecule type" value="Genomic_DNA"/>
</dbReference>
<dbReference type="AlphaFoldDB" id="A0AA88J7A4"/>
<dbReference type="PANTHER" id="PTHR33240:SF8">
    <property type="entry name" value="OS03G0439900 PROTEIN"/>
    <property type="match status" value="1"/>
</dbReference>
<evidence type="ECO:0000313" key="3">
    <source>
        <dbReference type="EMBL" id="GMN67068.1"/>
    </source>
</evidence>
<dbReference type="CDD" id="cd00303">
    <property type="entry name" value="retropepsin_like"/>
    <property type="match status" value="1"/>
</dbReference>
<organism evidence="3 4">
    <name type="scientific">Ficus carica</name>
    <name type="common">Common fig</name>
    <dbReference type="NCBI Taxonomy" id="3494"/>
    <lineage>
        <taxon>Eukaryota</taxon>
        <taxon>Viridiplantae</taxon>
        <taxon>Streptophyta</taxon>
        <taxon>Embryophyta</taxon>
        <taxon>Tracheophyta</taxon>
        <taxon>Spermatophyta</taxon>
        <taxon>Magnoliopsida</taxon>
        <taxon>eudicotyledons</taxon>
        <taxon>Gunneridae</taxon>
        <taxon>Pentapetalae</taxon>
        <taxon>rosids</taxon>
        <taxon>fabids</taxon>
        <taxon>Rosales</taxon>
        <taxon>Moraceae</taxon>
        <taxon>Ficeae</taxon>
        <taxon>Ficus</taxon>
    </lineage>
</organism>
<dbReference type="PANTHER" id="PTHR33240">
    <property type="entry name" value="OS08G0508500 PROTEIN"/>
    <property type="match status" value="1"/>
</dbReference>
<feature type="region of interest" description="Disordered" evidence="1">
    <location>
        <begin position="227"/>
        <end position="287"/>
    </location>
</feature>
<feature type="region of interest" description="Disordered" evidence="1">
    <location>
        <begin position="201"/>
        <end position="220"/>
    </location>
</feature>
<gene>
    <name evidence="2" type="ORF">TIFTF001_036122</name>
    <name evidence="3" type="ORF">TIFTF001_036128</name>
</gene>
<comment type="caution">
    <text evidence="3">The sequence shown here is derived from an EMBL/GenBank/DDBJ whole genome shotgun (WGS) entry which is preliminary data.</text>
</comment>
<protein>
    <submittedName>
        <fullName evidence="3">Uncharacterized protein</fullName>
    </submittedName>
</protein>
<reference evidence="3" key="1">
    <citation type="submission" date="2023-07" db="EMBL/GenBank/DDBJ databases">
        <title>draft genome sequence of fig (Ficus carica).</title>
        <authorList>
            <person name="Takahashi T."/>
            <person name="Nishimura K."/>
        </authorList>
    </citation>
    <scope>NUCLEOTIDE SEQUENCE</scope>
</reference>